<dbReference type="SUPFAM" id="SSF55874">
    <property type="entry name" value="ATPase domain of HSP90 chaperone/DNA topoisomerase II/histidine kinase"/>
    <property type="match status" value="1"/>
</dbReference>
<dbReference type="EMBL" id="JADPMR010000004">
    <property type="protein sequence ID" value="MBF9002881.1"/>
    <property type="molecule type" value="Genomic_DNA"/>
</dbReference>
<dbReference type="SMART" id="SM00387">
    <property type="entry name" value="HATPase_c"/>
    <property type="match status" value="1"/>
</dbReference>
<protein>
    <recommendedName>
        <fullName evidence="3">histidine kinase</fullName>
        <ecNumber evidence="3">2.7.13.3</ecNumber>
    </recommendedName>
</protein>
<evidence type="ECO:0000256" key="1">
    <source>
        <dbReference type="ARBA" id="ARBA00000085"/>
    </source>
</evidence>
<dbReference type="RefSeq" id="WP_196124750.1">
    <property type="nucleotide sequence ID" value="NZ_JADPMR010000004.1"/>
</dbReference>
<evidence type="ECO:0000256" key="6">
    <source>
        <dbReference type="ARBA" id="ARBA00022692"/>
    </source>
</evidence>
<keyword evidence="9" id="KW-0902">Two-component regulatory system</keyword>
<keyword evidence="7 14" id="KW-0418">Kinase</keyword>
<evidence type="ECO:0000256" key="5">
    <source>
        <dbReference type="ARBA" id="ARBA00022679"/>
    </source>
</evidence>
<dbReference type="InterPro" id="IPR036097">
    <property type="entry name" value="HisK_dim/P_sf"/>
</dbReference>
<evidence type="ECO:0000259" key="12">
    <source>
        <dbReference type="PROSITE" id="PS50109"/>
    </source>
</evidence>
<comment type="catalytic activity">
    <reaction evidence="1">
        <text>ATP + protein L-histidine = ADP + protein N-phospho-L-histidine.</text>
        <dbReference type="EC" id="2.7.13.3"/>
    </reaction>
</comment>
<dbReference type="InterPro" id="IPR003660">
    <property type="entry name" value="HAMP_dom"/>
</dbReference>
<evidence type="ECO:0000313" key="14">
    <source>
        <dbReference type="EMBL" id="MBF9002881.1"/>
    </source>
</evidence>
<dbReference type="PROSITE" id="PS50885">
    <property type="entry name" value="HAMP"/>
    <property type="match status" value="1"/>
</dbReference>
<keyword evidence="15" id="KW-1185">Reference proteome</keyword>
<dbReference type="Proteomes" id="UP000597206">
    <property type="component" value="Unassembled WGS sequence"/>
</dbReference>
<dbReference type="Gene3D" id="3.30.565.10">
    <property type="entry name" value="Histidine kinase-like ATPase, C-terminal domain"/>
    <property type="match status" value="1"/>
</dbReference>
<dbReference type="CDD" id="cd00075">
    <property type="entry name" value="HATPase"/>
    <property type="match status" value="1"/>
</dbReference>
<dbReference type="Pfam" id="PF02518">
    <property type="entry name" value="HATPase_c"/>
    <property type="match status" value="1"/>
</dbReference>
<evidence type="ECO:0000259" key="13">
    <source>
        <dbReference type="PROSITE" id="PS50885"/>
    </source>
</evidence>
<evidence type="ECO:0000256" key="8">
    <source>
        <dbReference type="ARBA" id="ARBA00022989"/>
    </source>
</evidence>
<proteinExistence type="predicted"/>
<dbReference type="PANTHER" id="PTHR45436">
    <property type="entry name" value="SENSOR HISTIDINE KINASE YKOH"/>
    <property type="match status" value="1"/>
</dbReference>
<gene>
    <name evidence="14" type="ORF">I1A42_20600</name>
</gene>
<keyword evidence="6 11" id="KW-0812">Transmembrane</keyword>
<dbReference type="InterPro" id="IPR050428">
    <property type="entry name" value="TCS_sensor_his_kinase"/>
</dbReference>
<feature type="transmembrane region" description="Helical" evidence="11">
    <location>
        <begin position="12"/>
        <end position="32"/>
    </location>
</feature>
<dbReference type="SUPFAM" id="SSF47384">
    <property type="entry name" value="Homodimeric domain of signal transducing histidine kinase"/>
    <property type="match status" value="1"/>
</dbReference>
<keyword evidence="4" id="KW-0597">Phosphoprotein</keyword>
<keyword evidence="5" id="KW-0808">Transferase</keyword>
<evidence type="ECO:0000256" key="2">
    <source>
        <dbReference type="ARBA" id="ARBA00004370"/>
    </source>
</evidence>
<evidence type="ECO:0000256" key="9">
    <source>
        <dbReference type="ARBA" id="ARBA00023012"/>
    </source>
</evidence>
<evidence type="ECO:0000256" key="7">
    <source>
        <dbReference type="ARBA" id="ARBA00022777"/>
    </source>
</evidence>
<keyword evidence="8 11" id="KW-1133">Transmembrane helix</keyword>
<organism evidence="14 15">
    <name type="scientific">Vibrio nitrifigilis</name>
    <dbReference type="NCBI Taxonomy" id="2789781"/>
    <lineage>
        <taxon>Bacteria</taxon>
        <taxon>Pseudomonadati</taxon>
        <taxon>Pseudomonadota</taxon>
        <taxon>Gammaproteobacteria</taxon>
        <taxon>Vibrionales</taxon>
        <taxon>Vibrionaceae</taxon>
        <taxon>Vibrio</taxon>
    </lineage>
</organism>
<dbReference type="InterPro" id="IPR003594">
    <property type="entry name" value="HATPase_dom"/>
</dbReference>
<dbReference type="GO" id="GO:0016301">
    <property type="term" value="F:kinase activity"/>
    <property type="evidence" value="ECO:0007669"/>
    <property type="project" value="UniProtKB-KW"/>
</dbReference>
<evidence type="ECO:0000313" key="15">
    <source>
        <dbReference type="Proteomes" id="UP000597206"/>
    </source>
</evidence>
<dbReference type="InterPro" id="IPR005467">
    <property type="entry name" value="His_kinase_dom"/>
</dbReference>
<accession>A0ABS0GK71</accession>
<dbReference type="PANTHER" id="PTHR45436:SF8">
    <property type="entry name" value="HISTIDINE KINASE"/>
    <property type="match status" value="1"/>
</dbReference>
<dbReference type="PROSITE" id="PS50109">
    <property type="entry name" value="HIS_KIN"/>
    <property type="match status" value="1"/>
</dbReference>
<sequence length="458" mass="51966">MPVKLIIHSSSFRQAAYVAFFCLIISSASILLSDKLLKNVMHEHVEGIILDDIKSKQTMNLFNKSRELSQYLSQREVSNQYDELITYILNEYGTVIYSDSQILSAEELSSIATYQHKHIAMLTFHKPKKELFGMVMPIADGGYYYASYNMSPMLNSTRIIPLMTGAVLFTVLLSILLISLPFSIRNLLRVNRILSVMGDYSQGRHDVRIHDQGYNDEFGRLSSETNLLLSRTQLLMEQVRTANSHIAHELKTPLTRLKNRLINTSEMVEGKALDELDAAGMEIDRILYLFRAIMQLTEIENGQLSLQRKPIDAYHLLSEVYEYYEPLLEQKGIELKIKAEKKHIFHADFALIFQAVANLLDNAIKYAPNSSVIKLKIDKQLDVTLIKVIDQGPGIPTEKMPNVLKRFQRLHKEKSIEGFGLGLPFVQAVAERHQGHLSLINGQKGLVATISCRDLVSG</sequence>
<dbReference type="Gene3D" id="6.10.340.10">
    <property type="match status" value="1"/>
</dbReference>
<evidence type="ECO:0000256" key="3">
    <source>
        <dbReference type="ARBA" id="ARBA00012438"/>
    </source>
</evidence>
<feature type="domain" description="Histidine kinase" evidence="12">
    <location>
        <begin position="245"/>
        <end position="451"/>
    </location>
</feature>
<name>A0ABS0GK71_9VIBR</name>
<comment type="caution">
    <text evidence="14">The sequence shown here is derived from an EMBL/GenBank/DDBJ whole genome shotgun (WGS) entry which is preliminary data.</text>
</comment>
<keyword evidence="10 11" id="KW-0472">Membrane</keyword>
<evidence type="ECO:0000256" key="4">
    <source>
        <dbReference type="ARBA" id="ARBA00022553"/>
    </source>
</evidence>
<dbReference type="InterPro" id="IPR036890">
    <property type="entry name" value="HATPase_C_sf"/>
</dbReference>
<dbReference type="InterPro" id="IPR004358">
    <property type="entry name" value="Sig_transdc_His_kin-like_C"/>
</dbReference>
<feature type="transmembrane region" description="Helical" evidence="11">
    <location>
        <begin position="159"/>
        <end position="182"/>
    </location>
</feature>
<dbReference type="EC" id="2.7.13.3" evidence="3"/>
<evidence type="ECO:0000256" key="10">
    <source>
        <dbReference type="ARBA" id="ARBA00023136"/>
    </source>
</evidence>
<reference evidence="14 15" key="1">
    <citation type="submission" date="2020-11" db="EMBL/GenBank/DDBJ databases">
        <title>Vibrio nitrifigilis sp. nov., a marine nitrogen-fixing bacterium isolated from the lagoon sediment of an islet inside an atoll.</title>
        <authorList>
            <person name="Wang L.-T."/>
            <person name="Shieh W.Y."/>
        </authorList>
    </citation>
    <scope>NUCLEOTIDE SEQUENCE [LARGE SCALE GENOMIC DNA]</scope>
    <source>
        <strain evidence="14 15">NFV-1</strain>
    </source>
</reference>
<evidence type="ECO:0000256" key="11">
    <source>
        <dbReference type="SAM" id="Phobius"/>
    </source>
</evidence>
<comment type="subcellular location">
    <subcellularLocation>
        <location evidence="2">Membrane</location>
    </subcellularLocation>
</comment>
<feature type="domain" description="HAMP" evidence="13">
    <location>
        <begin position="189"/>
        <end position="237"/>
    </location>
</feature>
<dbReference type="PRINTS" id="PR00344">
    <property type="entry name" value="BCTRLSENSOR"/>
</dbReference>